<dbReference type="InterPro" id="IPR051222">
    <property type="entry name" value="PPR/CCM1_RNA-binding"/>
</dbReference>
<dbReference type="GeneID" id="54548266"/>
<gene>
    <name evidence="2" type="ORF">EI97DRAFT_367437</name>
</gene>
<proteinExistence type="predicted"/>
<evidence type="ECO:0000313" key="2">
    <source>
        <dbReference type="EMBL" id="KAF2281246.1"/>
    </source>
</evidence>
<dbReference type="PANTHER" id="PTHR47942">
    <property type="entry name" value="TETRATRICOPEPTIDE REPEAT (TPR)-LIKE SUPERFAMILY PROTEIN-RELATED"/>
    <property type="match status" value="1"/>
</dbReference>
<keyword evidence="1" id="KW-0677">Repeat</keyword>
<dbReference type="EMBL" id="ML986484">
    <property type="protein sequence ID" value="KAF2281246.1"/>
    <property type="molecule type" value="Genomic_DNA"/>
</dbReference>
<dbReference type="RefSeq" id="XP_033658783.1">
    <property type="nucleotide sequence ID" value="XM_033795091.1"/>
</dbReference>
<evidence type="ECO:0000256" key="1">
    <source>
        <dbReference type="ARBA" id="ARBA00022737"/>
    </source>
</evidence>
<keyword evidence="3" id="KW-1185">Reference proteome</keyword>
<sequence>MVATGISPSTSQKAAYLESMFLNGMEQQALKEWEELFAQSTSESEMHFQRGLAETGARMHALAGNLDRAKMIAEKIFDHLPSWDPEVIMVVFRAHTRSKAALHHEQAWDLYLRMKTLLGENFQAIAYNNCFIGFLEARNLQYARQVLGDMVKAGVLANGDSEEHVLEVRRKLHLLNRLTTDIVQATSVALYALTTLPRAYHVHVFADWIKLAAAKKAPEAAAQILDMMFRRGHQPDTVNFNYFLRSLFSTKQKSHELRAENIAWHMVDMASRAASGNGRRQPRTSVSDPLLLRKIPPANGATYALLIRHHANHSQWEHTDYLIRHMRARQIPQNTETMNVSMDSLCRQGDYNKVWDTYSTLTNPPKEQPGVFPNGATFRCLWKTLRLALGDVEHREHSTLPGPRELLAENIRWWNMVRSRYDASRFRAGLAAEDSGALSKLVMHCFSYKKDLPGSLVAMHALRSQFYILPSMEASWILQNQIAWVEASREAKTARARYRMSGLHQRNLKQVGRVQNILFHDRLARMNMSEEEFASLNDERKADITLDSLSEFIRAVLKRQHAPEDVEAMIDKAKNDIGMPNLPTGDMDAFIVA</sequence>
<organism evidence="2 3">
    <name type="scientific">Westerdykella ornata</name>
    <dbReference type="NCBI Taxonomy" id="318751"/>
    <lineage>
        <taxon>Eukaryota</taxon>
        <taxon>Fungi</taxon>
        <taxon>Dikarya</taxon>
        <taxon>Ascomycota</taxon>
        <taxon>Pezizomycotina</taxon>
        <taxon>Dothideomycetes</taxon>
        <taxon>Pleosporomycetidae</taxon>
        <taxon>Pleosporales</taxon>
        <taxon>Sporormiaceae</taxon>
        <taxon>Westerdykella</taxon>
    </lineage>
</organism>
<dbReference type="Proteomes" id="UP000800097">
    <property type="component" value="Unassembled WGS sequence"/>
</dbReference>
<dbReference type="Gene3D" id="1.25.40.10">
    <property type="entry name" value="Tetratricopeptide repeat domain"/>
    <property type="match status" value="2"/>
</dbReference>
<reference evidence="2" key="1">
    <citation type="journal article" date="2020" name="Stud. Mycol.">
        <title>101 Dothideomycetes genomes: a test case for predicting lifestyles and emergence of pathogens.</title>
        <authorList>
            <person name="Haridas S."/>
            <person name="Albert R."/>
            <person name="Binder M."/>
            <person name="Bloem J."/>
            <person name="Labutti K."/>
            <person name="Salamov A."/>
            <person name="Andreopoulos B."/>
            <person name="Baker S."/>
            <person name="Barry K."/>
            <person name="Bills G."/>
            <person name="Bluhm B."/>
            <person name="Cannon C."/>
            <person name="Castanera R."/>
            <person name="Culley D."/>
            <person name="Daum C."/>
            <person name="Ezra D."/>
            <person name="Gonzalez J."/>
            <person name="Henrissat B."/>
            <person name="Kuo A."/>
            <person name="Liang C."/>
            <person name="Lipzen A."/>
            <person name="Lutzoni F."/>
            <person name="Magnuson J."/>
            <person name="Mondo S."/>
            <person name="Nolan M."/>
            <person name="Ohm R."/>
            <person name="Pangilinan J."/>
            <person name="Park H.-J."/>
            <person name="Ramirez L."/>
            <person name="Alfaro M."/>
            <person name="Sun H."/>
            <person name="Tritt A."/>
            <person name="Yoshinaga Y."/>
            <person name="Zwiers L.-H."/>
            <person name="Turgeon B."/>
            <person name="Goodwin S."/>
            <person name="Spatafora J."/>
            <person name="Crous P."/>
            <person name="Grigoriev I."/>
        </authorList>
    </citation>
    <scope>NUCLEOTIDE SEQUENCE</scope>
    <source>
        <strain evidence="2">CBS 379.55</strain>
    </source>
</reference>
<protein>
    <submittedName>
        <fullName evidence="2">Uncharacterized protein</fullName>
    </submittedName>
</protein>
<dbReference type="AlphaFoldDB" id="A0A6A6JZN8"/>
<dbReference type="PANTHER" id="PTHR47942:SF63">
    <property type="entry name" value="PENTATRICOPEPTIDE REPEAT-CONTAINING PROTEIN"/>
    <property type="match status" value="1"/>
</dbReference>
<evidence type="ECO:0000313" key="3">
    <source>
        <dbReference type="Proteomes" id="UP000800097"/>
    </source>
</evidence>
<dbReference type="OrthoDB" id="185373at2759"/>
<name>A0A6A6JZN8_WESOR</name>
<accession>A0A6A6JZN8</accession>
<dbReference type="InterPro" id="IPR011990">
    <property type="entry name" value="TPR-like_helical_dom_sf"/>
</dbReference>